<keyword evidence="2" id="KW-1185">Reference proteome</keyword>
<accession>A0AAE1Q2A5</accession>
<dbReference type="EMBL" id="JAWZYT010000926">
    <property type="protein sequence ID" value="KAK4317392.1"/>
    <property type="molecule type" value="Genomic_DNA"/>
</dbReference>
<sequence length="142" mass="15055">MTQFVSQALGSQKQQAGDGSRVLITCPAPIYEGMILSRTKGVQHPNFLPDPILTPHAAWIKAGQATRAGVILPPANEWDSSLPAAAATQAPVVAALSCCLTRQARRTAAQLQATTHHVCSPTATMCHRLLTKPSLKSVPQLL</sequence>
<gene>
    <name evidence="1" type="ORF">Pmani_011552</name>
</gene>
<evidence type="ECO:0000313" key="2">
    <source>
        <dbReference type="Proteomes" id="UP001292094"/>
    </source>
</evidence>
<organism evidence="1 2">
    <name type="scientific">Petrolisthes manimaculis</name>
    <dbReference type="NCBI Taxonomy" id="1843537"/>
    <lineage>
        <taxon>Eukaryota</taxon>
        <taxon>Metazoa</taxon>
        <taxon>Ecdysozoa</taxon>
        <taxon>Arthropoda</taxon>
        <taxon>Crustacea</taxon>
        <taxon>Multicrustacea</taxon>
        <taxon>Malacostraca</taxon>
        <taxon>Eumalacostraca</taxon>
        <taxon>Eucarida</taxon>
        <taxon>Decapoda</taxon>
        <taxon>Pleocyemata</taxon>
        <taxon>Anomura</taxon>
        <taxon>Galatheoidea</taxon>
        <taxon>Porcellanidae</taxon>
        <taxon>Petrolisthes</taxon>
    </lineage>
</organism>
<dbReference type="AlphaFoldDB" id="A0AAE1Q2A5"/>
<name>A0AAE1Q2A5_9EUCA</name>
<reference evidence="1" key="1">
    <citation type="submission" date="2023-11" db="EMBL/GenBank/DDBJ databases">
        <title>Genome assemblies of two species of porcelain crab, Petrolisthes cinctipes and Petrolisthes manimaculis (Anomura: Porcellanidae).</title>
        <authorList>
            <person name="Angst P."/>
        </authorList>
    </citation>
    <scope>NUCLEOTIDE SEQUENCE</scope>
    <source>
        <strain evidence="1">PB745_02</strain>
        <tissue evidence="1">Gill</tissue>
    </source>
</reference>
<protein>
    <submittedName>
        <fullName evidence="1">Uncharacterized protein</fullName>
    </submittedName>
</protein>
<dbReference type="Proteomes" id="UP001292094">
    <property type="component" value="Unassembled WGS sequence"/>
</dbReference>
<proteinExistence type="predicted"/>
<evidence type="ECO:0000313" key="1">
    <source>
        <dbReference type="EMBL" id="KAK4317392.1"/>
    </source>
</evidence>
<comment type="caution">
    <text evidence="1">The sequence shown here is derived from an EMBL/GenBank/DDBJ whole genome shotgun (WGS) entry which is preliminary data.</text>
</comment>